<keyword evidence="2" id="KW-1185">Reference proteome</keyword>
<name>B9RSK0_RICCO</name>
<proteinExistence type="predicted"/>
<accession>B9RSK0</accession>
<organism evidence="1 2">
    <name type="scientific">Ricinus communis</name>
    <name type="common">Castor bean</name>
    <dbReference type="NCBI Taxonomy" id="3988"/>
    <lineage>
        <taxon>Eukaryota</taxon>
        <taxon>Viridiplantae</taxon>
        <taxon>Streptophyta</taxon>
        <taxon>Embryophyta</taxon>
        <taxon>Tracheophyta</taxon>
        <taxon>Spermatophyta</taxon>
        <taxon>Magnoliopsida</taxon>
        <taxon>eudicotyledons</taxon>
        <taxon>Gunneridae</taxon>
        <taxon>Pentapetalae</taxon>
        <taxon>rosids</taxon>
        <taxon>fabids</taxon>
        <taxon>Malpighiales</taxon>
        <taxon>Euphorbiaceae</taxon>
        <taxon>Acalyphoideae</taxon>
        <taxon>Acalypheae</taxon>
        <taxon>Ricinus</taxon>
    </lineage>
</organism>
<dbReference type="InParanoid" id="B9RSK0"/>
<sequence length="51" mass="5958">MKKQKKGCNCFEWHDERFPKQTAKMECIGLRMELEAANAAKDMHKAPVLKH</sequence>
<dbReference type="EMBL" id="EQ973811">
    <property type="protein sequence ID" value="EEF45617.1"/>
    <property type="molecule type" value="Genomic_DNA"/>
</dbReference>
<evidence type="ECO:0000313" key="2">
    <source>
        <dbReference type="Proteomes" id="UP000008311"/>
    </source>
</evidence>
<evidence type="ECO:0000313" key="1">
    <source>
        <dbReference type="EMBL" id="EEF45617.1"/>
    </source>
</evidence>
<dbReference type="Proteomes" id="UP000008311">
    <property type="component" value="Unassembled WGS sequence"/>
</dbReference>
<reference evidence="2" key="1">
    <citation type="journal article" date="2010" name="Nat. Biotechnol.">
        <title>Draft genome sequence of the oilseed species Ricinus communis.</title>
        <authorList>
            <person name="Chan A.P."/>
            <person name="Crabtree J."/>
            <person name="Zhao Q."/>
            <person name="Lorenzi H."/>
            <person name="Orvis J."/>
            <person name="Puiu D."/>
            <person name="Melake-Berhan A."/>
            <person name="Jones K.M."/>
            <person name="Redman J."/>
            <person name="Chen G."/>
            <person name="Cahoon E.B."/>
            <person name="Gedil M."/>
            <person name="Stanke M."/>
            <person name="Haas B.J."/>
            <person name="Wortman J.R."/>
            <person name="Fraser-Liggett C.M."/>
            <person name="Ravel J."/>
            <person name="Rabinowicz P.D."/>
        </authorList>
    </citation>
    <scope>NUCLEOTIDE SEQUENCE [LARGE SCALE GENOMIC DNA]</scope>
    <source>
        <strain evidence="2">cv. Hale</strain>
    </source>
</reference>
<protein>
    <submittedName>
        <fullName evidence="1">Uncharacterized protein</fullName>
    </submittedName>
</protein>
<gene>
    <name evidence="1" type="ORF">RCOM_1724600</name>
</gene>
<dbReference type="AlphaFoldDB" id="B9RSK0"/>